<reference evidence="1 3" key="2">
    <citation type="journal article" date="2018" name="Plant J.">
        <title>The Physcomitrella patens chromosome-scale assembly reveals moss genome structure and evolution.</title>
        <authorList>
            <person name="Lang D."/>
            <person name="Ullrich K.K."/>
            <person name="Murat F."/>
            <person name="Fuchs J."/>
            <person name="Jenkins J."/>
            <person name="Haas F.B."/>
            <person name="Piednoel M."/>
            <person name="Gundlach H."/>
            <person name="Van Bel M."/>
            <person name="Meyberg R."/>
            <person name="Vives C."/>
            <person name="Morata J."/>
            <person name="Symeonidi A."/>
            <person name="Hiss M."/>
            <person name="Muchero W."/>
            <person name="Kamisugi Y."/>
            <person name="Saleh O."/>
            <person name="Blanc G."/>
            <person name="Decker E.L."/>
            <person name="van Gessel N."/>
            <person name="Grimwood J."/>
            <person name="Hayes R.D."/>
            <person name="Graham S.W."/>
            <person name="Gunter L.E."/>
            <person name="McDaniel S.F."/>
            <person name="Hoernstein S.N.W."/>
            <person name="Larsson A."/>
            <person name="Li F.W."/>
            <person name="Perroud P.F."/>
            <person name="Phillips J."/>
            <person name="Ranjan P."/>
            <person name="Rokshar D.S."/>
            <person name="Rothfels C.J."/>
            <person name="Schneider L."/>
            <person name="Shu S."/>
            <person name="Stevenson D.W."/>
            <person name="Thummler F."/>
            <person name="Tillich M."/>
            <person name="Villarreal Aguilar J.C."/>
            <person name="Widiez T."/>
            <person name="Wong G.K."/>
            <person name="Wymore A."/>
            <person name="Zhang Y."/>
            <person name="Zimmer A.D."/>
            <person name="Quatrano R.S."/>
            <person name="Mayer K.F.X."/>
            <person name="Goodstein D."/>
            <person name="Casacuberta J.M."/>
            <person name="Vandepoele K."/>
            <person name="Reski R."/>
            <person name="Cuming A.C."/>
            <person name="Tuskan G.A."/>
            <person name="Maumus F."/>
            <person name="Salse J."/>
            <person name="Schmutz J."/>
            <person name="Rensing S.A."/>
        </authorList>
    </citation>
    <scope>NUCLEOTIDE SEQUENCE [LARGE SCALE GENOMIC DNA]</scope>
    <source>
        <strain evidence="2 3">cv. Gransden 2004</strain>
    </source>
</reference>
<evidence type="ECO:0000313" key="1">
    <source>
        <dbReference type="EMBL" id="PNR51044.1"/>
    </source>
</evidence>
<gene>
    <name evidence="2" type="primary">LOC112284553</name>
    <name evidence="1" type="ORF">PHYPA_010230</name>
</gene>
<reference evidence="2" key="3">
    <citation type="submission" date="2020-12" db="UniProtKB">
        <authorList>
            <consortium name="EnsemblPlants"/>
        </authorList>
    </citation>
    <scope>IDENTIFICATION</scope>
</reference>
<evidence type="ECO:0000313" key="3">
    <source>
        <dbReference type="Proteomes" id="UP000006727"/>
    </source>
</evidence>
<proteinExistence type="predicted"/>
<dbReference type="EnsemblPlants" id="Pp3c7_10650V3.1">
    <property type="protein sequence ID" value="Pp3c7_10650V3.1"/>
    <property type="gene ID" value="Pp3c7_10650"/>
</dbReference>
<protein>
    <submittedName>
        <fullName evidence="1 2">Uncharacterized protein</fullName>
    </submittedName>
</protein>
<keyword evidence="3" id="KW-1185">Reference proteome</keyword>
<dbReference type="RefSeq" id="XP_024380205.1">
    <property type="nucleotide sequence ID" value="XM_024524437.2"/>
</dbReference>
<dbReference type="EMBL" id="ABEU02000007">
    <property type="protein sequence ID" value="PNR51044.1"/>
    <property type="molecule type" value="Genomic_DNA"/>
</dbReference>
<evidence type="ECO:0000313" key="2">
    <source>
        <dbReference type="EnsemblPlants" id="Pp3c7_10650V3.1"/>
    </source>
</evidence>
<sequence>MGDIAAATARRILNIALRRSRLFTSLPTPQRTKPFCSLRREIYASQFYANRLPSSGQRIQALGRVALPTKRGWRIRGSDIIAQMDGKSPLRADWGRVVGGQKWGARLEQRFWVAGWLGSRAERDDIVKAYSTTVIGRLRSTGYP</sequence>
<dbReference type="Proteomes" id="UP000006727">
    <property type="component" value="Chromosome 7"/>
</dbReference>
<organism evidence="1">
    <name type="scientific">Physcomitrium patens</name>
    <name type="common">Spreading-leaved earth moss</name>
    <name type="synonym">Physcomitrella patens</name>
    <dbReference type="NCBI Taxonomy" id="3218"/>
    <lineage>
        <taxon>Eukaryota</taxon>
        <taxon>Viridiplantae</taxon>
        <taxon>Streptophyta</taxon>
        <taxon>Embryophyta</taxon>
        <taxon>Bryophyta</taxon>
        <taxon>Bryophytina</taxon>
        <taxon>Bryopsida</taxon>
        <taxon>Funariidae</taxon>
        <taxon>Funariales</taxon>
        <taxon>Funariaceae</taxon>
        <taxon>Physcomitrium</taxon>
    </lineage>
</organism>
<name>A9SK90_PHYPA</name>
<dbReference type="GeneID" id="112284553"/>
<accession>A9SK90</accession>
<dbReference type="Gramene" id="Pp3c7_10650V3.1">
    <property type="protein sequence ID" value="Pp3c7_10650V3.1"/>
    <property type="gene ID" value="Pp3c7_10650"/>
</dbReference>
<dbReference type="AlphaFoldDB" id="A9SK90"/>
<reference evidence="1 3" key="1">
    <citation type="journal article" date="2008" name="Science">
        <title>The Physcomitrella genome reveals evolutionary insights into the conquest of land by plants.</title>
        <authorList>
            <person name="Rensing S."/>
            <person name="Lang D."/>
            <person name="Zimmer A."/>
            <person name="Terry A."/>
            <person name="Salamov A."/>
            <person name="Shapiro H."/>
            <person name="Nishiyama T."/>
            <person name="Perroud P.-F."/>
            <person name="Lindquist E."/>
            <person name="Kamisugi Y."/>
            <person name="Tanahashi T."/>
            <person name="Sakakibara K."/>
            <person name="Fujita T."/>
            <person name="Oishi K."/>
            <person name="Shin-I T."/>
            <person name="Kuroki Y."/>
            <person name="Toyoda A."/>
            <person name="Suzuki Y."/>
            <person name="Hashimoto A."/>
            <person name="Yamaguchi K."/>
            <person name="Sugano A."/>
            <person name="Kohara Y."/>
            <person name="Fujiyama A."/>
            <person name="Anterola A."/>
            <person name="Aoki S."/>
            <person name="Ashton N."/>
            <person name="Barbazuk W.B."/>
            <person name="Barker E."/>
            <person name="Bennetzen J."/>
            <person name="Bezanilla M."/>
            <person name="Blankenship R."/>
            <person name="Cho S.H."/>
            <person name="Dutcher S."/>
            <person name="Estelle M."/>
            <person name="Fawcett J.A."/>
            <person name="Gundlach H."/>
            <person name="Hanada K."/>
            <person name="Heyl A."/>
            <person name="Hicks K.A."/>
            <person name="Hugh J."/>
            <person name="Lohr M."/>
            <person name="Mayer K."/>
            <person name="Melkozernov A."/>
            <person name="Murata T."/>
            <person name="Nelson D."/>
            <person name="Pils B."/>
            <person name="Prigge M."/>
            <person name="Reiss B."/>
            <person name="Renner T."/>
            <person name="Rombauts S."/>
            <person name="Rushton P."/>
            <person name="Sanderfoot A."/>
            <person name="Schween G."/>
            <person name="Shiu S.-H."/>
            <person name="Stueber K."/>
            <person name="Theodoulou F.L."/>
            <person name="Tu H."/>
            <person name="Van de Peer Y."/>
            <person name="Verrier P.J."/>
            <person name="Waters E."/>
            <person name="Wood A."/>
            <person name="Yang L."/>
            <person name="Cove D."/>
            <person name="Cuming A."/>
            <person name="Hasebe M."/>
            <person name="Lucas S."/>
            <person name="Mishler D.B."/>
            <person name="Reski R."/>
            <person name="Grigoriev I."/>
            <person name="Quatrano R.S."/>
            <person name="Boore J.L."/>
        </authorList>
    </citation>
    <scope>NUCLEOTIDE SEQUENCE [LARGE SCALE GENOMIC DNA]</scope>
    <source>
        <strain evidence="2 3">cv. Gransden 2004</strain>
    </source>
</reference>